<dbReference type="GO" id="GO:0019288">
    <property type="term" value="P:isopentenyl diphosphate biosynthetic process, methylerythritol 4-phosphate pathway"/>
    <property type="evidence" value="ECO:0007669"/>
    <property type="project" value="UniProtKB-UniPathway"/>
</dbReference>
<gene>
    <name evidence="12" type="ORF">PGO_041140</name>
</gene>
<feature type="domain" description="2-C-methyl-D-erythritol 2,4-cyclodiphosphate synthase" evidence="10">
    <location>
        <begin position="155"/>
        <end position="292"/>
    </location>
</feature>
<dbReference type="GeneID" id="39746225"/>
<evidence type="ECO:0000259" key="10">
    <source>
        <dbReference type="Pfam" id="PF02542"/>
    </source>
</evidence>
<evidence type="ECO:0000256" key="1">
    <source>
        <dbReference type="ARBA" id="ARBA00000200"/>
    </source>
</evidence>
<dbReference type="AlphaFoldDB" id="A0A1Y1JHG2"/>
<dbReference type="NCBIfam" id="TIGR00151">
    <property type="entry name" value="ispF"/>
    <property type="match status" value="1"/>
</dbReference>
<keyword evidence="5" id="KW-0479">Metal-binding</keyword>
<dbReference type="InterPro" id="IPR020555">
    <property type="entry name" value="MECDP_synthase_CS"/>
</dbReference>
<comment type="cofactor">
    <cofactor evidence="2">
        <name>a divalent metal cation</name>
        <dbReference type="ChEBI" id="CHEBI:60240"/>
    </cofactor>
</comment>
<dbReference type="Pfam" id="PF19439">
    <property type="entry name" value="CLEC16A_C"/>
    <property type="match status" value="1"/>
</dbReference>
<proteinExistence type="inferred from homology"/>
<reference evidence="13" key="1">
    <citation type="submission" date="2017-04" db="EMBL/GenBank/DDBJ databases">
        <title>Plasmodium gonderi genome.</title>
        <authorList>
            <person name="Arisue N."/>
            <person name="Honma H."/>
            <person name="Kawai S."/>
            <person name="Tougan T."/>
            <person name="Tanabe K."/>
            <person name="Horii T."/>
        </authorList>
    </citation>
    <scope>NUCLEOTIDE SEQUENCE [LARGE SCALE GENOMIC DNA]</scope>
    <source>
        <strain evidence="13">ATCC 30045</strain>
    </source>
</reference>
<dbReference type="PANTHER" id="PTHR43181:SF1">
    <property type="entry name" value="2-C-METHYL-D-ERYTHRITOL 2,4-CYCLODIPHOSPHATE SYNTHASE, CHLOROPLASTIC"/>
    <property type="match status" value="1"/>
</dbReference>
<dbReference type="GO" id="GO:0046872">
    <property type="term" value="F:metal ion binding"/>
    <property type="evidence" value="ECO:0007669"/>
    <property type="project" value="UniProtKB-KW"/>
</dbReference>
<sequence length="296" mass="32804">MLRKIYTFTTLIPYVVIILLSSSEGRRKDAQRDRAKPYSFLSPNVMHKHYIKIYEQNKRENKKKKKKLELFFSYDDIRIGQGYDIHRICVCEAEDSASTSASTPASTSASASTSACTSGSASTSACTSASASTSASIDGDTLEHQNDGIDKQIMKRLTIGGVKVNNISVLAHSDGDVIFHALVDAILGGLNYSDIGTLFPDRSEKYKNKNSLSFLRYARFIMHKKNYTIGNMDIIVIAEIPKISLIRNQIIRNISSTLAISESKISLKGKTHEKLGPIGEKKAIECFANILLIRKK</sequence>
<evidence type="ECO:0000256" key="2">
    <source>
        <dbReference type="ARBA" id="ARBA00001968"/>
    </source>
</evidence>
<name>A0A1Y1JHG2_PLAGO</name>
<dbReference type="UniPathway" id="UPA00056">
    <property type="reaction ID" value="UER00095"/>
</dbReference>
<dbReference type="InterPro" id="IPR045820">
    <property type="entry name" value="CLEC16A/TT9_C"/>
</dbReference>
<evidence type="ECO:0000256" key="9">
    <source>
        <dbReference type="SAM" id="MobiDB-lite"/>
    </source>
</evidence>
<protein>
    <recommendedName>
        <fullName evidence="4 8">2-C-methyl-D-erythritol 2,4-cyclodiphosphate synthase</fullName>
        <ecNumber evidence="4 8">4.6.1.12</ecNumber>
    </recommendedName>
</protein>
<evidence type="ECO:0000256" key="6">
    <source>
        <dbReference type="ARBA" id="ARBA00023229"/>
    </source>
</evidence>
<evidence type="ECO:0000256" key="7">
    <source>
        <dbReference type="ARBA" id="ARBA00023239"/>
    </source>
</evidence>
<dbReference type="InterPro" id="IPR003526">
    <property type="entry name" value="MECDP_synthase"/>
</dbReference>
<dbReference type="GO" id="GO:0016114">
    <property type="term" value="P:terpenoid biosynthetic process"/>
    <property type="evidence" value="ECO:0007669"/>
    <property type="project" value="InterPro"/>
</dbReference>
<evidence type="ECO:0000259" key="11">
    <source>
        <dbReference type="Pfam" id="PF19439"/>
    </source>
</evidence>
<dbReference type="EMBL" id="BDQF01000004">
    <property type="protein sequence ID" value="GAW79514.1"/>
    <property type="molecule type" value="Genomic_DNA"/>
</dbReference>
<keyword evidence="7 8" id="KW-0456">Lyase</keyword>
<evidence type="ECO:0000256" key="5">
    <source>
        <dbReference type="ARBA" id="ARBA00022723"/>
    </source>
</evidence>
<comment type="similarity">
    <text evidence="8">Belongs to the IspF family.</text>
</comment>
<dbReference type="InterPro" id="IPR036571">
    <property type="entry name" value="MECDP_synthase_sf"/>
</dbReference>
<organism evidence="12 13">
    <name type="scientific">Plasmodium gonderi</name>
    <dbReference type="NCBI Taxonomy" id="77519"/>
    <lineage>
        <taxon>Eukaryota</taxon>
        <taxon>Sar</taxon>
        <taxon>Alveolata</taxon>
        <taxon>Apicomplexa</taxon>
        <taxon>Aconoidasida</taxon>
        <taxon>Haemosporida</taxon>
        <taxon>Plasmodiidae</taxon>
        <taxon>Plasmodium</taxon>
        <taxon>Plasmodium (Plasmodium)</taxon>
    </lineage>
</organism>
<feature type="domain" description="CLEC16A/TT9 C-terminal" evidence="11">
    <location>
        <begin position="51"/>
        <end position="141"/>
    </location>
</feature>
<dbReference type="SUPFAM" id="SSF69765">
    <property type="entry name" value="IpsF-like"/>
    <property type="match status" value="1"/>
</dbReference>
<dbReference type="CDD" id="cd00554">
    <property type="entry name" value="MECDP_synthase"/>
    <property type="match status" value="1"/>
</dbReference>
<evidence type="ECO:0000256" key="3">
    <source>
        <dbReference type="ARBA" id="ARBA00004709"/>
    </source>
</evidence>
<keyword evidence="6 8" id="KW-0414">Isoprene biosynthesis</keyword>
<dbReference type="Proteomes" id="UP000195521">
    <property type="component" value="Unassembled WGS sequence"/>
</dbReference>
<keyword evidence="13" id="KW-1185">Reference proteome</keyword>
<dbReference type="Pfam" id="PF02542">
    <property type="entry name" value="YgbB"/>
    <property type="match status" value="1"/>
</dbReference>
<dbReference type="EC" id="4.6.1.12" evidence="4 8"/>
<evidence type="ECO:0000256" key="8">
    <source>
        <dbReference type="RuleBase" id="RU004395"/>
    </source>
</evidence>
<dbReference type="RefSeq" id="XP_028542103.1">
    <property type="nucleotide sequence ID" value="XM_028686302.1"/>
</dbReference>
<comment type="pathway">
    <text evidence="3">Isoprenoid biosynthesis; isopentenyl diphosphate biosynthesis via DXP pathway; isopentenyl diphosphate from 1-deoxy-D-xylulose 5-phosphate: step 4/6.</text>
</comment>
<evidence type="ECO:0000256" key="4">
    <source>
        <dbReference type="ARBA" id="ARBA00012579"/>
    </source>
</evidence>
<dbReference type="OrthoDB" id="2015434at2759"/>
<accession>A0A1Y1JHG2</accession>
<dbReference type="PROSITE" id="PS01350">
    <property type="entry name" value="ISPF"/>
    <property type="match status" value="1"/>
</dbReference>
<dbReference type="HAMAP" id="MF_00107">
    <property type="entry name" value="IspF"/>
    <property type="match status" value="1"/>
</dbReference>
<evidence type="ECO:0000313" key="13">
    <source>
        <dbReference type="Proteomes" id="UP000195521"/>
    </source>
</evidence>
<dbReference type="Gene3D" id="3.30.1330.50">
    <property type="entry name" value="2-C-methyl-D-erythritol 2,4-cyclodiphosphate synthase"/>
    <property type="match status" value="1"/>
</dbReference>
<dbReference type="OMA" id="ANKQNFK"/>
<comment type="caution">
    <text evidence="12">The sequence shown here is derived from an EMBL/GenBank/DDBJ whole genome shotgun (WGS) entry which is preliminary data.</text>
</comment>
<dbReference type="PANTHER" id="PTHR43181">
    <property type="entry name" value="2-C-METHYL-D-ERYTHRITOL 2,4-CYCLODIPHOSPHATE SYNTHASE, CHLOROPLASTIC"/>
    <property type="match status" value="1"/>
</dbReference>
<dbReference type="GO" id="GO:0008685">
    <property type="term" value="F:2-C-methyl-D-erythritol 2,4-cyclodiphosphate synthase activity"/>
    <property type="evidence" value="ECO:0007669"/>
    <property type="project" value="UniProtKB-EC"/>
</dbReference>
<feature type="region of interest" description="Disordered" evidence="9">
    <location>
        <begin position="101"/>
        <end position="123"/>
    </location>
</feature>
<evidence type="ECO:0000313" key="12">
    <source>
        <dbReference type="EMBL" id="GAW79514.1"/>
    </source>
</evidence>
<comment type="catalytic activity">
    <reaction evidence="1 8">
        <text>4-CDP-2-C-methyl-D-erythritol 2-phosphate = 2-C-methyl-D-erythritol 2,4-cyclic diphosphate + CMP</text>
        <dbReference type="Rhea" id="RHEA:23864"/>
        <dbReference type="ChEBI" id="CHEBI:57919"/>
        <dbReference type="ChEBI" id="CHEBI:58483"/>
        <dbReference type="ChEBI" id="CHEBI:60377"/>
        <dbReference type="EC" id="4.6.1.12"/>
    </reaction>
</comment>